<evidence type="ECO:0000259" key="2">
    <source>
        <dbReference type="SMART" id="SM00451"/>
    </source>
</evidence>
<dbReference type="PANTHER" id="PTHR47487:SF8">
    <property type="entry name" value="OS08G0270900 PROTEIN"/>
    <property type="match status" value="1"/>
</dbReference>
<dbReference type="InterPro" id="IPR036236">
    <property type="entry name" value="Znf_C2H2_sf"/>
</dbReference>
<evidence type="ECO:0000313" key="4">
    <source>
        <dbReference type="Proteomes" id="UP001627284"/>
    </source>
</evidence>
<dbReference type="InterPro" id="IPR013087">
    <property type="entry name" value="Znf_C2H2_type"/>
</dbReference>
<dbReference type="InterPro" id="IPR003604">
    <property type="entry name" value="Matrin/U1-like-C_Znf_C2H2"/>
</dbReference>
<evidence type="ECO:0000313" key="3">
    <source>
        <dbReference type="EMBL" id="KAL3331671.1"/>
    </source>
</evidence>
<proteinExistence type="predicted"/>
<feature type="domain" description="U1-type" evidence="2">
    <location>
        <begin position="398"/>
        <end position="432"/>
    </location>
</feature>
<accession>A0ABD2RLB5</accession>
<dbReference type="SMART" id="SM00451">
    <property type="entry name" value="ZnF_U1"/>
    <property type="match status" value="2"/>
</dbReference>
<dbReference type="Pfam" id="PF12874">
    <property type="entry name" value="zf-met"/>
    <property type="match status" value="2"/>
</dbReference>
<gene>
    <name evidence="3" type="ORF">AABB24_032335</name>
</gene>
<evidence type="ECO:0000256" key="1">
    <source>
        <dbReference type="SAM" id="MobiDB-lite"/>
    </source>
</evidence>
<dbReference type="PANTHER" id="PTHR47487">
    <property type="entry name" value="OS06G0651300 PROTEIN-RELATED"/>
    <property type="match status" value="1"/>
</dbReference>
<dbReference type="AlphaFoldDB" id="A0ABD2RLB5"/>
<feature type="compositionally biased region" description="Polar residues" evidence="1">
    <location>
        <begin position="18"/>
        <end position="29"/>
    </location>
</feature>
<comment type="caution">
    <text evidence="3">The sequence shown here is derived from an EMBL/GenBank/DDBJ whole genome shotgun (WGS) entry which is preliminary data.</text>
</comment>
<dbReference type="Proteomes" id="UP001627284">
    <property type="component" value="Unassembled WGS sequence"/>
</dbReference>
<reference evidence="3 4" key="1">
    <citation type="submission" date="2024-05" db="EMBL/GenBank/DDBJ databases">
        <title>De novo assembly of an allotetraploid wild potato.</title>
        <authorList>
            <person name="Hosaka A.J."/>
        </authorList>
    </citation>
    <scope>NUCLEOTIDE SEQUENCE [LARGE SCALE GENOMIC DNA]</scope>
    <source>
        <tissue evidence="3">Young leaves</tissue>
    </source>
</reference>
<feature type="domain" description="U1-type" evidence="2">
    <location>
        <begin position="270"/>
        <end position="304"/>
    </location>
</feature>
<feature type="region of interest" description="Disordered" evidence="1">
    <location>
        <begin position="1"/>
        <end position="29"/>
    </location>
</feature>
<sequence>MDYKYESVGDHPAPARPQTMTSYAQHPQPPMSYTQLPSLTYFSQQAIRVSAGYMAPQFENKLDHIQNQPANMREAIWREIEKEKIKEEIIAEEIARRRMLELEVRRELMMERQLAQQSGEGLSPFSSPAMSFSPTLPFSKQQTVVTSVEERIARSLEDRMGRGLSVSRLGARNEIGRLEIAPFEERIPEIPFQQRSVEPKNSALKPVSHSSVPMISELQSPLEPSKEKDKIILLAMPITSVPGAKRKAVTPPVEVASQPPSSSVPKKNGKEDWSCALCQVSATCERGLNDHLQGKKHKSKEAALREQRNGKNYSIGLFPKKPKINNLSDADGNVNMEQMVKPKVELLLHNKSGERSSLVILEKEGAEDTITPTLHHNADDLKKSANATPKKQKTSKKKYKFWCATCKVGALSEVSLEAHRVGKKHKARLLVLGSVAASAAKVESTQTVNEALEEVEETEAVKVESTQTVNEALEEVEETEDAKIESTPTVIEALKEVEETEVIDDVGAGVDSIKPDEQEKVFTTGYN</sequence>
<keyword evidence="4" id="KW-1185">Reference proteome</keyword>
<dbReference type="EMBL" id="JBJKTR010000019">
    <property type="protein sequence ID" value="KAL3331671.1"/>
    <property type="molecule type" value="Genomic_DNA"/>
</dbReference>
<protein>
    <recommendedName>
        <fullName evidence="2">U1-type domain-containing protein</fullName>
    </recommendedName>
</protein>
<feature type="region of interest" description="Disordered" evidence="1">
    <location>
        <begin position="249"/>
        <end position="269"/>
    </location>
</feature>
<dbReference type="Gene3D" id="3.30.160.60">
    <property type="entry name" value="Classic Zinc Finger"/>
    <property type="match status" value="2"/>
</dbReference>
<dbReference type="SUPFAM" id="SSF57667">
    <property type="entry name" value="beta-beta-alpha zinc fingers"/>
    <property type="match status" value="2"/>
</dbReference>
<name>A0ABD2RLB5_9SOLN</name>
<organism evidence="3 4">
    <name type="scientific">Solanum stoloniferum</name>
    <dbReference type="NCBI Taxonomy" id="62892"/>
    <lineage>
        <taxon>Eukaryota</taxon>
        <taxon>Viridiplantae</taxon>
        <taxon>Streptophyta</taxon>
        <taxon>Embryophyta</taxon>
        <taxon>Tracheophyta</taxon>
        <taxon>Spermatophyta</taxon>
        <taxon>Magnoliopsida</taxon>
        <taxon>eudicotyledons</taxon>
        <taxon>Gunneridae</taxon>
        <taxon>Pentapetalae</taxon>
        <taxon>asterids</taxon>
        <taxon>lamiids</taxon>
        <taxon>Solanales</taxon>
        <taxon>Solanaceae</taxon>
        <taxon>Solanoideae</taxon>
        <taxon>Solaneae</taxon>
        <taxon>Solanum</taxon>
    </lineage>
</organism>